<dbReference type="InterPro" id="IPR010505">
    <property type="entry name" value="MoaA_twitch"/>
</dbReference>
<organism evidence="13 14">
    <name type="scientific">Qipengyuania vulgaris</name>
    <dbReference type="NCBI Taxonomy" id="291985"/>
    <lineage>
        <taxon>Bacteria</taxon>
        <taxon>Pseudomonadati</taxon>
        <taxon>Pseudomonadota</taxon>
        <taxon>Alphaproteobacteria</taxon>
        <taxon>Sphingomonadales</taxon>
        <taxon>Erythrobacteraceae</taxon>
        <taxon>Qipengyuania</taxon>
    </lineage>
</organism>
<comment type="cofactor">
    <cofactor evidence="1">
        <name>[4Fe-4S] cluster</name>
        <dbReference type="ChEBI" id="CHEBI:49883"/>
    </cofactor>
</comment>
<dbReference type="Proteomes" id="UP000448199">
    <property type="component" value="Unassembled WGS sequence"/>
</dbReference>
<dbReference type="InterPro" id="IPR058240">
    <property type="entry name" value="rSAM_sf"/>
</dbReference>
<keyword evidence="6" id="KW-0408">Iron</keyword>
<dbReference type="SFLD" id="SFLDG01067">
    <property type="entry name" value="SPASM/twitch_domain_containing"/>
    <property type="match status" value="1"/>
</dbReference>
<dbReference type="PANTHER" id="PTHR22960:SF28">
    <property type="entry name" value="GTP 3',8-CYCLASE"/>
    <property type="match status" value="1"/>
</dbReference>
<evidence type="ECO:0000256" key="2">
    <source>
        <dbReference type="ARBA" id="ARBA00022485"/>
    </source>
</evidence>
<dbReference type="InterPro" id="IPR013785">
    <property type="entry name" value="Aldolase_TIM"/>
</dbReference>
<feature type="region of interest" description="Disordered" evidence="11">
    <location>
        <begin position="324"/>
        <end position="345"/>
    </location>
</feature>
<dbReference type="InterPro" id="IPR007197">
    <property type="entry name" value="rSAM"/>
</dbReference>
<dbReference type="InterPro" id="IPR050105">
    <property type="entry name" value="MoCo_biosynth_MoaA/MoaC"/>
</dbReference>
<dbReference type="Gene3D" id="3.20.20.70">
    <property type="entry name" value="Aldolase class I"/>
    <property type="match status" value="1"/>
</dbReference>
<keyword evidence="9" id="KW-0501">Molybdenum cofactor biosynthesis</keyword>
<dbReference type="SFLD" id="SFLDS00029">
    <property type="entry name" value="Radical_SAM"/>
    <property type="match status" value="1"/>
</dbReference>
<proteinExistence type="predicted"/>
<name>A0A844XUF2_9SPHN</name>
<keyword evidence="14" id="KW-1185">Reference proteome</keyword>
<protein>
    <submittedName>
        <fullName evidence="13">GTP 3',8-cyclase MoaA</fullName>
    </submittedName>
</protein>
<dbReference type="CDD" id="cd21117">
    <property type="entry name" value="Twitch_MoaA"/>
    <property type="match status" value="1"/>
</dbReference>
<dbReference type="OrthoDB" id="9763993at2"/>
<keyword evidence="2" id="KW-0004">4Fe-4S</keyword>
<evidence type="ECO:0000256" key="3">
    <source>
        <dbReference type="ARBA" id="ARBA00022691"/>
    </source>
</evidence>
<dbReference type="PROSITE" id="PS51918">
    <property type="entry name" value="RADICAL_SAM"/>
    <property type="match status" value="1"/>
</dbReference>
<dbReference type="GO" id="GO:0061798">
    <property type="term" value="F:GTP 3',8'-cyclase activity"/>
    <property type="evidence" value="ECO:0007669"/>
    <property type="project" value="TreeGrafter"/>
</dbReference>
<keyword evidence="5" id="KW-0547">Nucleotide-binding</keyword>
<dbReference type="GO" id="GO:0046872">
    <property type="term" value="F:metal ion binding"/>
    <property type="evidence" value="ECO:0007669"/>
    <property type="project" value="UniProtKB-KW"/>
</dbReference>
<dbReference type="Pfam" id="PF06463">
    <property type="entry name" value="Mob_synth_C"/>
    <property type="match status" value="1"/>
</dbReference>
<dbReference type="NCBIfam" id="TIGR02666">
    <property type="entry name" value="moaA"/>
    <property type="match status" value="1"/>
</dbReference>
<keyword evidence="8" id="KW-0342">GTP-binding</keyword>
<dbReference type="CDD" id="cd01335">
    <property type="entry name" value="Radical_SAM"/>
    <property type="match status" value="1"/>
</dbReference>
<evidence type="ECO:0000256" key="5">
    <source>
        <dbReference type="ARBA" id="ARBA00022741"/>
    </source>
</evidence>
<dbReference type="GO" id="GO:0061799">
    <property type="term" value="F:cyclic pyranopterin monophosphate synthase activity"/>
    <property type="evidence" value="ECO:0007669"/>
    <property type="project" value="TreeGrafter"/>
</dbReference>
<keyword evidence="3" id="KW-0949">S-adenosyl-L-methionine</keyword>
<evidence type="ECO:0000256" key="8">
    <source>
        <dbReference type="ARBA" id="ARBA00023134"/>
    </source>
</evidence>
<comment type="caution">
    <text evidence="13">The sequence shown here is derived from an EMBL/GenBank/DDBJ whole genome shotgun (WGS) entry which is preliminary data.</text>
</comment>
<keyword evidence="4" id="KW-0479">Metal-binding</keyword>
<dbReference type="GO" id="GO:0051539">
    <property type="term" value="F:4 iron, 4 sulfur cluster binding"/>
    <property type="evidence" value="ECO:0007669"/>
    <property type="project" value="UniProtKB-KW"/>
</dbReference>
<dbReference type="RefSeq" id="WP_160728316.1">
    <property type="nucleotide sequence ID" value="NZ_WTYC01000005.1"/>
</dbReference>
<dbReference type="InterPro" id="IPR040064">
    <property type="entry name" value="MoaA-like"/>
</dbReference>
<feature type="region of interest" description="Disordered" evidence="11">
    <location>
        <begin position="1"/>
        <end position="20"/>
    </location>
</feature>
<dbReference type="EMBL" id="WTYC01000005">
    <property type="protein sequence ID" value="MXO48773.1"/>
    <property type="molecule type" value="Genomic_DNA"/>
</dbReference>
<evidence type="ECO:0000313" key="13">
    <source>
        <dbReference type="EMBL" id="MXO48773.1"/>
    </source>
</evidence>
<evidence type="ECO:0000256" key="11">
    <source>
        <dbReference type="SAM" id="MobiDB-lite"/>
    </source>
</evidence>
<evidence type="ECO:0000256" key="9">
    <source>
        <dbReference type="ARBA" id="ARBA00023150"/>
    </source>
</evidence>
<dbReference type="SFLD" id="SFLDG01386">
    <property type="entry name" value="main_SPASM_domain-containing"/>
    <property type="match status" value="1"/>
</dbReference>
<dbReference type="PROSITE" id="PS01305">
    <property type="entry name" value="MOAA_NIFB_PQQE"/>
    <property type="match status" value="1"/>
</dbReference>
<dbReference type="Pfam" id="PF04055">
    <property type="entry name" value="Radical_SAM"/>
    <property type="match status" value="1"/>
</dbReference>
<evidence type="ECO:0000256" key="7">
    <source>
        <dbReference type="ARBA" id="ARBA00023014"/>
    </source>
</evidence>
<dbReference type="GO" id="GO:0005525">
    <property type="term" value="F:GTP binding"/>
    <property type="evidence" value="ECO:0007669"/>
    <property type="project" value="UniProtKB-KW"/>
</dbReference>
<feature type="domain" description="Radical SAM core" evidence="12">
    <location>
        <begin position="25"/>
        <end position="250"/>
    </location>
</feature>
<dbReference type="InterPro" id="IPR013483">
    <property type="entry name" value="MoaA"/>
</dbReference>
<keyword evidence="7" id="KW-0411">Iron-sulfur</keyword>
<dbReference type="PANTHER" id="PTHR22960">
    <property type="entry name" value="MOLYBDOPTERIN COFACTOR SYNTHESIS PROTEIN A"/>
    <property type="match status" value="1"/>
</dbReference>
<dbReference type="GO" id="GO:0006777">
    <property type="term" value="P:Mo-molybdopterin cofactor biosynthetic process"/>
    <property type="evidence" value="ECO:0007669"/>
    <property type="project" value="UniProtKB-KW"/>
</dbReference>
<dbReference type="InterPro" id="IPR000385">
    <property type="entry name" value="MoaA_NifB_PqqE_Fe-S-bd_CS"/>
</dbReference>
<sequence length="345" mass="38211">MALFDPLQPKQPGKHAGEPAPLVDGFGRRFSYLRLSLTDRCNFRCTYCLPQGFVKQKGLPAELSPDEFRRAVSGFSRLGLRKVRLTGGEPTVRRDFTEIANGLSSIESVERIAMTTNGYRLAERAAEWHGAGIDAVNVSIDTLDREGFARLTGHDRLPGVVAGVDAAIDTGYSAVKINSVLLRDLEGAGWEKVLEFVAQRDVTWRFIELMRTNDNARYHEQQATPGEGIRERLLNSGWTLIARQRDAGPAIEYNNPHYRGRIGLIAPYSPGFCDSCNRLRLSSRGRLHLCLFGKEGFDLRPYLQSDDQQSELIDCIVSAMPSKTNGHRLHEGDSGSTPHLASIGG</sequence>
<evidence type="ECO:0000256" key="4">
    <source>
        <dbReference type="ARBA" id="ARBA00022723"/>
    </source>
</evidence>
<evidence type="ECO:0000256" key="1">
    <source>
        <dbReference type="ARBA" id="ARBA00001966"/>
    </source>
</evidence>
<dbReference type="AlphaFoldDB" id="A0A844XUF2"/>
<evidence type="ECO:0000259" key="12">
    <source>
        <dbReference type="PROSITE" id="PS51918"/>
    </source>
</evidence>
<keyword evidence="10" id="KW-0456">Lyase</keyword>
<accession>A0A844XUF2</accession>
<dbReference type="SUPFAM" id="SSF102114">
    <property type="entry name" value="Radical SAM enzymes"/>
    <property type="match status" value="1"/>
</dbReference>
<gene>
    <name evidence="13" type="primary">moaA</name>
    <name evidence="13" type="ORF">GRI69_10950</name>
</gene>
<evidence type="ECO:0000256" key="6">
    <source>
        <dbReference type="ARBA" id="ARBA00023004"/>
    </source>
</evidence>
<dbReference type="SFLD" id="SFLDG01383">
    <property type="entry name" value="cyclic_pyranopterin_phosphate"/>
    <property type="match status" value="1"/>
</dbReference>
<evidence type="ECO:0000256" key="10">
    <source>
        <dbReference type="ARBA" id="ARBA00023239"/>
    </source>
</evidence>
<reference evidence="13 14" key="1">
    <citation type="submission" date="2019-12" db="EMBL/GenBank/DDBJ databases">
        <title>Genomic-based taxomic classification of the family Erythrobacteraceae.</title>
        <authorList>
            <person name="Xu L."/>
        </authorList>
    </citation>
    <scope>NUCLEOTIDE SEQUENCE [LARGE SCALE GENOMIC DNA]</scope>
    <source>
        <strain evidence="13 14">DSM 17792</strain>
    </source>
</reference>
<evidence type="ECO:0000313" key="14">
    <source>
        <dbReference type="Proteomes" id="UP000448199"/>
    </source>
</evidence>